<dbReference type="InterPro" id="IPR010982">
    <property type="entry name" value="Lambda_DNA-bd_dom_sf"/>
</dbReference>
<reference evidence="3 5" key="1">
    <citation type="submission" date="2016-07" db="EMBL/GenBank/DDBJ databases">
        <title>Characterization of isolates of Eisenbergiella tayi derived from blood cultures, using whole genome sequencing.</title>
        <authorList>
            <person name="Burdz T."/>
            <person name="Wiebe D."/>
            <person name="Huynh C."/>
            <person name="Bernard K."/>
        </authorList>
    </citation>
    <scope>NUCLEOTIDE SEQUENCE [LARGE SCALE GENOMIC DNA]</scope>
    <source>
        <strain evidence="3 5">NML 110608</strain>
    </source>
</reference>
<dbReference type="RefSeq" id="WP_069152633.1">
    <property type="nucleotide sequence ID" value="NZ_MCGH01000002.1"/>
</dbReference>
<evidence type="ECO:0000313" key="3">
    <source>
        <dbReference type="EMBL" id="ODM06827.1"/>
    </source>
</evidence>
<protein>
    <submittedName>
        <fullName evidence="3">HTH-type transcriptional regulator ImmR</fullName>
    </submittedName>
</protein>
<dbReference type="SUPFAM" id="SSF47413">
    <property type="entry name" value="lambda repressor-like DNA-binding domains"/>
    <property type="match status" value="1"/>
</dbReference>
<name>A0A1E3AE23_9FIRM</name>
<gene>
    <name evidence="3" type="primary">immR_4</name>
    <name evidence="3" type="ORF">BEI61_02717</name>
    <name evidence="4" type="ORF">BEI63_05000</name>
</gene>
<dbReference type="Proteomes" id="UP000094067">
    <property type="component" value="Unassembled WGS sequence"/>
</dbReference>
<keyword evidence="6" id="KW-1185">Reference proteome</keyword>
<evidence type="ECO:0000313" key="5">
    <source>
        <dbReference type="Proteomes" id="UP000094067"/>
    </source>
</evidence>
<organism evidence="3 5">
    <name type="scientific">Eisenbergiella tayi</name>
    <dbReference type="NCBI Taxonomy" id="1432052"/>
    <lineage>
        <taxon>Bacteria</taxon>
        <taxon>Bacillati</taxon>
        <taxon>Bacillota</taxon>
        <taxon>Clostridia</taxon>
        <taxon>Lachnospirales</taxon>
        <taxon>Lachnospiraceae</taxon>
        <taxon>Eisenbergiella</taxon>
    </lineage>
</organism>
<feature type="domain" description="HTH cro/C1-type" evidence="2">
    <location>
        <begin position="15"/>
        <end position="69"/>
    </location>
</feature>
<dbReference type="GO" id="GO:0003677">
    <property type="term" value="F:DNA binding"/>
    <property type="evidence" value="ECO:0007669"/>
    <property type="project" value="InterPro"/>
</dbReference>
<dbReference type="InterPro" id="IPR001387">
    <property type="entry name" value="Cro/C1-type_HTH"/>
</dbReference>
<evidence type="ECO:0000256" key="1">
    <source>
        <dbReference type="SAM" id="MobiDB-lite"/>
    </source>
</evidence>
<dbReference type="PROSITE" id="PS50943">
    <property type="entry name" value="HTH_CROC1"/>
    <property type="match status" value="1"/>
</dbReference>
<feature type="region of interest" description="Disordered" evidence="1">
    <location>
        <begin position="128"/>
        <end position="149"/>
    </location>
</feature>
<sequence>MQKDTYDRKAVGNRIRENRRQLGITMKEAAEKLGKVPTYYADIERGNCGMSVETMLAITHLYHMSLDYLIFGKEDTKGEKEMEASRIYSEETESVYQLLTHVSKKERIYAAKVLRTFLIACNDIGTEEREPEETISAETIGSKDYERMD</sequence>
<dbReference type="Proteomes" id="UP000094869">
    <property type="component" value="Unassembled WGS sequence"/>
</dbReference>
<accession>A0A1E3AE23</accession>
<dbReference type="EMBL" id="MCGH01000002">
    <property type="protein sequence ID" value="ODM06827.1"/>
    <property type="molecule type" value="Genomic_DNA"/>
</dbReference>
<dbReference type="AlphaFoldDB" id="A0A1E3AE23"/>
<evidence type="ECO:0000313" key="6">
    <source>
        <dbReference type="Proteomes" id="UP000094869"/>
    </source>
</evidence>
<dbReference type="Pfam" id="PF01381">
    <property type="entry name" value="HTH_3"/>
    <property type="match status" value="1"/>
</dbReference>
<reference evidence="4 6" key="2">
    <citation type="submission" date="2016-08" db="EMBL/GenBank/DDBJ databases">
        <title>Characterization of Isolates of Eisenbergiella tayi Derived from Blood Cultures, Using Whole Genome Sequencing.</title>
        <authorList>
            <person name="Bernier A.-M."/>
            <person name="Burdz T."/>
            <person name="Wiebe D."/>
            <person name="Bernard K."/>
        </authorList>
    </citation>
    <scope>NUCLEOTIDE SEQUENCE [LARGE SCALE GENOMIC DNA]</scope>
    <source>
        <strain evidence="4 6">NML120146</strain>
    </source>
</reference>
<comment type="caution">
    <text evidence="3">The sequence shown here is derived from an EMBL/GenBank/DDBJ whole genome shotgun (WGS) entry which is preliminary data.</text>
</comment>
<dbReference type="EMBL" id="MEHD01000013">
    <property type="protein sequence ID" value="ODR59894.1"/>
    <property type="molecule type" value="Genomic_DNA"/>
</dbReference>
<evidence type="ECO:0000259" key="2">
    <source>
        <dbReference type="PROSITE" id="PS50943"/>
    </source>
</evidence>
<evidence type="ECO:0000313" key="4">
    <source>
        <dbReference type="EMBL" id="ODR59894.1"/>
    </source>
</evidence>
<proteinExistence type="predicted"/>
<dbReference type="Gene3D" id="1.10.260.40">
    <property type="entry name" value="lambda repressor-like DNA-binding domains"/>
    <property type="match status" value="1"/>
</dbReference>
<dbReference type="SMART" id="SM00530">
    <property type="entry name" value="HTH_XRE"/>
    <property type="match status" value="1"/>
</dbReference>
<dbReference type="CDD" id="cd00093">
    <property type="entry name" value="HTH_XRE"/>
    <property type="match status" value="1"/>
</dbReference>